<name>A0A0D5C3Q6_9ARCH</name>
<gene>
    <name evidence="1" type="ORF">NADRNF5_1288</name>
</gene>
<proteinExistence type="predicted"/>
<dbReference type="KEGG" id="nin:NADRNF5_1288"/>
<organism evidence="1 2">
    <name type="scientific">Nitrosopumilus adriaticus</name>
    <dbReference type="NCBI Taxonomy" id="1580092"/>
    <lineage>
        <taxon>Archaea</taxon>
        <taxon>Nitrososphaerota</taxon>
        <taxon>Nitrososphaeria</taxon>
        <taxon>Nitrosopumilales</taxon>
        <taxon>Nitrosopumilaceae</taxon>
        <taxon>Nitrosopumilus</taxon>
    </lineage>
</organism>
<keyword evidence="2" id="KW-1185">Reference proteome</keyword>
<protein>
    <submittedName>
        <fullName evidence="1">Uncharacterized protein</fullName>
    </submittedName>
</protein>
<accession>A0A0D5C3Q6</accession>
<reference evidence="1 2" key="2">
    <citation type="journal article" date="2016" name="ISME J.">
        <title>Physiological and genomic characterization of two novel marine thaumarchaeal strains indicates niche differentiation.</title>
        <authorList>
            <person name="Bayer B."/>
            <person name="Vojvoda J."/>
            <person name="Offre P."/>
            <person name="Alves R.J."/>
            <person name="Elisabeth N.H."/>
            <person name="Garcia J.A."/>
            <person name="Volland J.M."/>
            <person name="Srivastava A."/>
            <person name="Schleper C."/>
            <person name="Herndl G.J."/>
        </authorList>
    </citation>
    <scope>NUCLEOTIDE SEQUENCE [LARGE SCALE GENOMIC DNA]</scope>
    <source>
        <strain evidence="1 2">NF5</strain>
    </source>
</reference>
<dbReference type="Proteomes" id="UP000032408">
    <property type="component" value="Chromosome"/>
</dbReference>
<evidence type="ECO:0000313" key="1">
    <source>
        <dbReference type="EMBL" id="AJW70975.1"/>
    </source>
</evidence>
<evidence type="ECO:0000313" key="2">
    <source>
        <dbReference type="Proteomes" id="UP000032408"/>
    </source>
</evidence>
<reference evidence="2" key="1">
    <citation type="submission" date="2015-03" db="EMBL/GenBank/DDBJ databases">
        <title>Characterization of two novel Thaumarchaeota isolated from the Northern Adriatic Sea.</title>
        <authorList>
            <person name="Bayer B."/>
            <person name="Vojvoda J."/>
            <person name="Offre P."/>
            <person name="Srivastava A."/>
            <person name="Elisabeth N."/>
            <person name="Garcia J.A.L."/>
            <person name="Schleper C."/>
            <person name="Herndl G.J."/>
        </authorList>
    </citation>
    <scope>NUCLEOTIDE SEQUENCE [LARGE SCALE GENOMIC DNA]</scope>
    <source>
        <strain evidence="2">NF5</strain>
    </source>
</reference>
<sequence>MYLKNQTANRINLIFHVHESSNAIKDTFDDYEEFHEKSIENTTNSKCHLSSFRLLVK</sequence>
<dbReference type="HOGENOM" id="CLU_2985491_0_0_2"/>
<dbReference type="EMBL" id="CP011070">
    <property type="protein sequence ID" value="AJW70975.1"/>
    <property type="molecule type" value="Genomic_DNA"/>
</dbReference>
<dbReference type="AlphaFoldDB" id="A0A0D5C3Q6"/>